<name>A0ABU0E046_9FIRM</name>
<dbReference type="Proteomes" id="UP001230220">
    <property type="component" value="Unassembled WGS sequence"/>
</dbReference>
<gene>
    <name evidence="3" type="ORF">J2S15_000993</name>
</gene>
<proteinExistence type="predicted"/>
<dbReference type="PROSITE" id="PS51464">
    <property type="entry name" value="SIS"/>
    <property type="match status" value="1"/>
</dbReference>
<keyword evidence="4" id="KW-1185">Reference proteome</keyword>
<evidence type="ECO:0000313" key="3">
    <source>
        <dbReference type="EMBL" id="MDQ0360262.1"/>
    </source>
</evidence>
<evidence type="ECO:0000256" key="1">
    <source>
        <dbReference type="ARBA" id="ARBA00022737"/>
    </source>
</evidence>
<keyword evidence="1" id="KW-0677">Repeat</keyword>
<dbReference type="SUPFAM" id="SSF53697">
    <property type="entry name" value="SIS domain"/>
    <property type="match status" value="1"/>
</dbReference>
<comment type="caution">
    <text evidence="3">The sequence shown here is derived from an EMBL/GenBank/DDBJ whole genome shotgun (WGS) entry which is preliminary data.</text>
</comment>
<protein>
    <submittedName>
        <fullName evidence="3">Glucoselysine-6-phosphate deglycase</fullName>
    </submittedName>
</protein>
<dbReference type="PANTHER" id="PTHR10937">
    <property type="entry name" value="GLUCOSAMINE--FRUCTOSE-6-PHOSPHATE AMINOTRANSFERASE, ISOMERIZING"/>
    <property type="match status" value="1"/>
</dbReference>
<organism evidence="3 4">
    <name type="scientific">Breznakia pachnodae</name>
    <dbReference type="NCBI Taxonomy" id="265178"/>
    <lineage>
        <taxon>Bacteria</taxon>
        <taxon>Bacillati</taxon>
        <taxon>Bacillota</taxon>
        <taxon>Erysipelotrichia</taxon>
        <taxon>Erysipelotrichales</taxon>
        <taxon>Erysipelotrichaceae</taxon>
        <taxon>Breznakia</taxon>
    </lineage>
</organism>
<dbReference type="InterPro" id="IPR001347">
    <property type="entry name" value="SIS_dom"/>
</dbReference>
<reference evidence="3 4" key="1">
    <citation type="submission" date="2023-07" db="EMBL/GenBank/DDBJ databases">
        <title>Genomic Encyclopedia of Type Strains, Phase IV (KMG-IV): sequencing the most valuable type-strain genomes for metagenomic binning, comparative biology and taxonomic classification.</title>
        <authorList>
            <person name="Goeker M."/>
        </authorList>
    </citation>
    <scope>NUCLEOTIDE SEQUENCE [LARGE SCALE GENOMIC DNA]</scope>
    <source>
        <strain evidence="3 4">DSM 16784</strain>
    </source>
</reference>
<evidence type="ECO:0000259" key="2">
    <source>
        <dbReference type="PROSITE" id="PS51464"/>
    </source>
</evidence>
<sequence>MKNMFDYMEKAPSLCEQIIKEKDKRIGNLVEYFVEKERRRIVIVASGSSYNIAMSAKWYLQELLNLEVKVVWPLTYTMYDNSYDNQSFIICMSQSGKSTNTIEAVKKAKELKHDVCVLTTNKNAPIKEYCEHVYEYGSGSDDYYVAKGFPCSNVFLMIFAVEVASRLNKWKEAQKKKEISKIEVEIAKLDNTRIQAKKFYEENKKSFLNCRRMMLVGIGSSYGVALEGALKLNEMIGSATNAYEMEEFVHGPTYEIRKDHAIIFIDNNSQCHERMKQLFTACKGLTDHVFMISNAKDYNDQKVLYIDGNSDYNLNVINSIVPFQTFSECICSELDLLSYNLTNYDFEQKIKTKA</sequence>
<dbReference type="InterPro" id="IPR035466">
    <property type="entry name" value="GlmS/AgaS_SIS"/>
</dbReference>
<dbReference type="Gene3D" id="3.40.50.10490">
    <property type="entry name" value="Glucose-6-phosphate isomerase like protein, domain 1"/>
    <property type="match status" value="2"/>
</dbReference>
<feature type="domain" description="SIS" evidence="2">
    <location>
        <begin position="29"/>
        <end position="169"/>
    </location>
</feature>
<dbReference type="PANTHER" id="PTHR10937:SF17">
    <property type="entry name" value="GLUCOSAMINE-FRUCTOSE-6-PHOSPHATE AMINOTRANSFERASE"/>
    <property type="match status" value="1"/>
</dbReference>
<dbReference type="EMBL" id="JAUSUR010000001">
    <property type="protein sequence ID" value="MDQ0360262.1"/>
    <property type="molecule type" value="Genomic_DNA"/>
</dbReference>
<dbReference type="CDD" id="cd05008">
    <property type="entry name" value="SIS_GlmS_GlmD_1"/>
    <property type="match status" value="1"/>
</dbReference>
<dbReference type="Pfam" id="PF01380">
    <property type="entry name" value="SIS"/>
    <property type="match status" value="2"/>
</dbReference>
<dbReference type="RefSeq" id="WP_307406013.1">
    <property type="nucleotide sequence ID" value="NZ_JAUSUR010000001.1"/>
</dbReference>
<dbReference type="InterPro" id="IPR046348">
    <property type="entry name" value="SIS_dom_sf"/>
</dbReference>
<accession>A0ABU0E046</accession>
<evidence type="ECO:0000313" key="4">
    <source>
        <dbReference type="Proteomes" id="UP001230220"/>
    </source>
</evidence>